<dbReference type="GO" id="GO:0003924">
    <property type="term" value="F:GTPase activity"/>
    <property type="evidence" value="ECO:0007669"/>
    <property type="project" value="InterPro"/>
</dbReference>
<name>A0A5A9W2M3_9GAMM</name>
<evidence type="ECO:0000313" key="7">
    <source>
        <dbReference type="EMBL" id="KAA0874803.1"/>
    </source>
</evidence>
<comment type="subcellular location">
    <subcellularLocation>
        <location evidence="1">Membrane</location>
    </subcellularLocation>
</comment>
<evidence type="ECO:0000256" key="1">
    <source>
        <dbReference type="ARBA" id="ARBA00004370"/>
    </source>
</evidence>
<gene>
    <name evidence="7" type="ORF">E1H14_08295</name>
</gene>
<keyword evidence="3" id="KW-0378">Hydrolase</keyword>
<dbReference type="EMBL" id="SMRS01000005">
    <property type="protein sequence ID" value="KAA0874803.1"/>
    <property type="molecule type" value="Genomic_DNA"/>
</dbReference>
<sequence length="548" mass="61561">MTATQHPMIQMLSTHSELLGCYLQDGRCQRFQEHLAAELVRNKPTIMMYGVYSAGKSSLINALSGQKVAAEGRSPTTEKVSRYPFGSFAIDDTPGVDAPPEHEQVTREQLEKSDLVLFVVSSSTALDDLHTYQAIIELVRLKRRVMLVVNQRETSRDCAYQIQLNDELRQQLQEKARQMDVPEADALAAVPIHWVNAKLGLEGKLKQQPLLLESSGLPEFEQALSDFIEQTDFRQREERLAVDFARLLAEAQAALKLQMDALGTSGFQRLATRLQQEQTGIQSRLEGLLRQQSQSLASVFKELAMADLDDAQRELQLDRHMQSLTLEVEQQLQQELNRAADALDQLVNELDRELSPVRAQVDLPAGIELPNSNSKTLTQPSSESLLPEGTLQMLVQHIKSEHLVSVMKLAKSALPSLFKGIGQKTMEKWAEKILEKIRVGGPVVQVGVQLLSGIYQHYQAEKELRQQQEMMVRFHEAVRSGAQQIASQYQHSVSLCISEVLRQALQPAQRYIEDAIEKVDRQSLRLAQDANQLAQLESQLELAYGRGS</sequence>
<dbReference type="SUPFAM" id="SSF52540">
    <property type="entry name" value="P-loop containing nucleoside triphosphate hydrolases"/>
    <property type="match status" value="1"/>
</dbReference>
<dbReference type="PANTHER" id="PTHR10465:SF0">
    <property type="entry name" value="SARCALUMENIN"/>
    <property type="match status" value="1"/>
</dbReference>
<dbReference type="Gene3D" id="3.40.50.300">
    <property type="entry name" value="P-loop containing nucleotide triphosphate hydrolases"/>
    <property type="match status" value="1"/>
</dbReference>
<keyword evidence="8" id="KW-1185">Reference proteome</keyword>
<evidence type="ECO:0000256" key="4">
    <source>
        <dbReference type="ARBA" id="ARBA00023134"/>
    </source>
</evidence>
<evidence type="ECO:0000259" key="6">
    <source>
        <dbReference type="Pfam" id="PF01926"/>
    </source>
</evidence>
<evidence type="ECO:0000256" key="2">
    <source>
        <dbReference type="ARBA" id="ARBA00022741"/>
    </source>
</evidence>
<evidence type="ECO:0000313" key="8">
    <source>
        <dbReference type="Proteomes" id="UP000325302"/>
    </source>
</evidence>
<dbReference type="PANTHER" id="PTHR10465">
    <property type="entry name" value="TRANSMEMBRANE GTPASE FZO1"/>
    <property type="match status" value="1"/>
</dbReference>
<keyword evidence="5" id="KW-0472">Membrane</keyword>
<dbReference type="OrthoDB" id="238366at2"/>
<dbReference type="AlphaFoldDB" id="A0A5A9W2M3"/>
<keyword evidence="2" id="KW-0547">Nucleotide-binding</keyword>
<evidence type="ECO:0000256" key="5">
    <source>
        <dbReference type="ARBA" id="ARBA00023136"/>
    </source>
</evidence>
<keyword evidence="4" id="KW-0342">GTP-binding</keyword>
<dbReference type="RefSeq" id="WP_149390983.1">
    <property type="nucleotide sequence ID" value="NZ_SMRS01000005.1"/>
</dbReference>
<accession>A0A5A9W2M3</accession>
<dbReference type="Pfam" id="PF01926">
    <property type="entry name" value="MMR_HSR1"/>
    <property type="match status" value="1"/>
</dbReference>
<evidence type="ECO:0000256" key="3">
    <source>
        <dbReference type="ARBA" id="ARBA00022801"/>
    </source>
</evidence>
<dbReference type="InterPro" id="IPR006073">
    <property type="entry name" value="GTP-bd"/>
</dbReference>
<dbReference type="GO" id="GO:0005525">
    <property type="term" value="F:GTP binding"/>
    <property type="evidence" value="ECO:0007669"/>
    <property type="project" value="UniProtKB-KW"/>
</dbReference>
<comment type="caution">
    <text evidence="7">The sequence shown here is derived from an EMBL/GenBank/DDBJ whole genome shotgun (WGS) entry which is preliminary data.</text>
</comment>
<organism evidence="7 8">
    <name type="scientific">Nitrincola tapanii</name>
    <dbReference type="NCBI Taxonomy" id="1708751"/>
    <lineage>
        <taxon>Bacteria</taxon>
        <taxon>Pseudomonadati</taxon>
        <taxon>Pseudomonadota</taxon>
        <taxon>Gammaproteobacteria</taxon>
        <taxon>Oceanospirillales</taxon>
        <taxon>Oceanospirillaceae</taxon>
        <taxon>Nitrincola</taxon>
    </lineage>
</organism>
<dbReference type="Proteomes" id="UP000325302">
    <property type="component" value="Unassembled WGS sequence"/>
</dbReference>
<dbReference type="InterPro" id="IPR027094">
    <property type="entry name" value="Mitofusin_fam"/>
</dbReference>
<dbReference type="GO" id="GO:0016020">
    <property type="term" value="C:membrane"/>
    <property type="evidence" value="ECO:0007669"/>
    <property type="project" value="UniProtKB-SubCell"/>
</dbReference>
<reference evidence="7 8" key="1">
    <citation type="submission" date="2019-03" db="EMBL/GenBank/DDBJ databases">
        <title>Nitrincola sp. nov. isolated from an Indian soda lake.</title>
        <authorList>
            <person name="Joshi A."/>
            <person name="Thite S.V."/>
            <person name="Joseph N."/>
            <person name="Dhotre D."/>
            <person name="Moorthy M."/>
            <person name="Shouche Y.S."/>
        </authorList>
    </citation>
    <scope>NUCLEOTIDE SEQUENCE [LARGE SCALE GENOMIC DNA]</scope>
    <source>
        <strain evidence="7 8">MEB193</strain>
    </source>
</reference>
<feature type="domain" description="G" evidence="6">
    <location>
        <begin position="46"/>
        <end position="150"/>
    </location>
</feature>
<protein>
    <recommendedName>
        <fullName evidence="6">G domain-containing protein</fullName>
    </recommendedName>
</protein>
<dbReference type="InterPro" id="IPR027417">
    <property type="entry name" value="P-loop_NTPase"/>
</dbReference>
<proteinExistence type="predicted"/>